<evidence type="ECO:0000313" key="3">
    <source>
        <dbReference type="Proteomes" id="UP000255505"/>
    </source>
</evidence>
<reference evidence="2 3" key="1">
    <citation type="submission" date="2018-01" db="EMBL/GenBank/DDBJ databases">
        <authorList>
            <person name="Gaut B.S."/>
            <person name="Morton B.R."/>
            <person name="Clegg M.T."/>
            <person name="Duvall M.R."/>
        </authorList>
    </citation>
    <scope>NUCLEOTIDE SEQUENCE [LARGE SCALE GENOMIC DNA]</scope>
    <source>
        <strain evidence="2">Cupriavidus taiwanensis LMG 19425</strain>
    </source>
</reference>
<protein>
    <submittedName>
        <fullName evidence="2">Uncharacterized protein</fullName>
    </submittedName>
</protein>
<dbReference type="AlphaFoldDB" id="A0A375IG32"/>
<evidence type="ECO:0000256" key="1">
    <source>
        <dbReference type="SAM" id="MobiDB-lite"/>
    </source>
</evidence>
<organism evidence="2 3">
    <name type="scientific">Cupriavidus taiwanensis</name>
    <dbReference type="NCBI Taxonomy" id="164546"/>
    <lineage>
        <taxon>Bacteria</taxon>
        <taxon>Pseudomonadati</taxon>
        <taxon>Pseudomonadota</taxon>
        <taxon>Betaproteobacteria</taxon>
        <taxon>Burkholderiales</taxon>
        <taxon>Burkholderiaceae</taxon>
        <taxon>Cupriavidus</taxon>
    </lineage>
</organism>
<sequence length="60" mass="6967">MRRGLHRAPGVPGGHSGLESAGQHYTHLVPSQHHPNFQARWIVRQRKEIFENYSAIRHME</sequence>
<feature type="region of interest" description="Disordered" evidence="1">
    <location>
        <begin position="1"/>
        <end position="23"/>
    </location>
</feature>
<proteinExistence type="predicted"/>
<name>A0A375IG32_9BURK</name>
<gene>
    <name evidence="2" type="ORF">CT19425_90142</name>
</gene>
<evidence type="ECO:0000313" key="2">
    <source>
        <dbReference type="EMBL" id="SPK73038.1"/>
    </source>
</evidence>
<dbReference type="EMBL" id="LT991976">
    <property type="protein sequence ID" value="SPK73038.1"/>
    <property type="molecule type" value="Genomic_DNA"/>
</dbReference>
<dbReference type="Proteomes" id="UP000255505">
    <property type="component" value="Chromosome I"/>
</dbReference>
<accession>A0A375IG32</accession>